<name>A0ABP9TIU1_9MICC</name>
<dbReference type="PROSITE" id="PS00629">
    <property type="entry name" value="IMP_1"/>
    <property type="match status" value="1"/>
</dbReference>
<dbReference type="InterPro" id="IPR000760">
    <property type="entry name" value="Inositol_monophosphatase-like"/>
</dbReference>
<keyword evidence="5" id="KW-1185">Reference proteome</keyword>
<reference evidence="5" key="1">
    <citation type="journal article" date="2019" name="Int. J. Syst. Evol. Microbiol.">
        <title>The Global Catalogue of Microorganisms (GCM) 10K type strain sequencing project: providing services to taxonomists for standard genome sequencing and annotation.</title>
        <authorList>
            <consortium name="The Broad Institute Genomics Platform"/>
            <consortium name="The Broad Institute Genome Sequencing Center for Infectious Disease"/>
            <person name="Wu L."/>
            <person name="Ma J."/>
        </authorList>
    </citation>
    <scope>NUCLEOTIDE SEQUENCE [LARGE SCALE GENOMIC DNA]</scope>
    <source>
        <strain evidence="5">JCM 18952</strain>
    </source>
</reference>
<sequence length="286" mass="30425">MSTENLNTSDIALAARLRSIALDAAHLAAPVLRDAFRSGVASENKTNSHDLVTDFDRQSEAVIRDHLRAAEPDSRVLGEEGGTVGEGNIQWIVDPIDGTSNFTHGVAFFCISIAAARDGILLAGVVLDPIAELEFTADAQHAYLNGTIMAPPQRPDQQHANIMTDYPSAEALATDGDAALEEFGSWVSSFATVRRKVSAALALAHVAAGWCDATIGFDTKAWDVSAGALLVRRSGGRYLGYRYDDLELPAHEAPCFLALGPGADYPVLDQSIHKIIGARTDRGIGS</sequence>
<dbReference type="PANTHER" id="PTHR20854">
    <property type="entry name" value="INOSITOL MONOPHOSPHATASE"/>
    <property type="match status" value="1"/>
</dbReference>
<proteinExistence type="predicted"/>
<dbReference type="SUPFAM" id="SSF56655">
    <property type="entry name" value="Carbohydrate phosphatase"/>
    <property type="match status" value="1"/>
</dbReference>
<protein>
    <submittedName>
        <fullName evidence="4">Inositol monophosphatase family protein</fullName>
    </submittedName>
</protein>
<dbReference type="Proteomes" id="UP001501257">
    <property type="component" value="Unassembled WGS sequence"/>
</dbReference>
<keyword evidence="2" id="KW-0378">Hydrolase</keyword>
<evidence type="ECO:0000313" key="4">
    <source>
        <dbReference type="EMBL" id="GAA5225748.1"/>
    </source>
</evidence>
<dbReference type="Pfam" id="PF00459">
    <property type="entry name" value="Inositol_P"/>
    <property type="match status" value="1"/>
</dbReference>
<gene>
    <name evidence="4" type="ORF">GCM10025778_02780</name>
</gene>
<evidence type="ECO:0000256" key="3">
    <source>
        <dbReference type="ARBA" id="ARBA00022842"/>
    </source>
</evidence>
<accession>A0ABP9TIU1</accession>
<dbReference type="PRINTS" id="PR00377">
    <property type="entry name" value="IMPHPHTASES"/>
</dbReference>
<dbReference type="Gene3D" id="3.30.540.10">
    <property type="entry name" value="Fructose-1,6-Bisphosphatase, subunit A, domain 1"/>
    <property type="match status" value="1"/>
</dbReference>
<comment type="caution">
    <text evidence="4">The sequence shown here is derived from an EMBL/GenBank/DDBJ whole genome shotgun (WGS) entry which is preliminary data.</text>
</comment>
<dbReference type="Gene3D" id="3.40.190.80">
    <property type="match status" value="1"/>
</dbReference>
<keyword evidence="1" id="KW-0479">Metal-binding</keyword>
<dbReference type="RefSeq" id="WP_210101878.1">
    <property type="nucleotide sequence ID" value="NZ_BAABLK010000005.1"/>
</dbReference>
<evidence type="ECO:0000256" key="2">
    <source>
        <dbReference type="ARBA" id="ARBA00022801"/>
    </source>
</evidence>
<organism evidence="4 5">
    <name type="scientific">Paeniglutamicibacter antarcticus</name>
    <dbReference type="NCBI Taxonomy" id="494023"/>
    <lineage>
        <taxon>Bacteria</taxon>
        <taxon>Bacillati</taxon>
        <taxon>Actinomycetota</taxon>
        <taxon>Actinomycetes</taxon>
        <taxon>Micrococcales</taxon>
        <taxon>Micrococcaceae</taxon>
        <taxon>Paeniglutamicibacter</taxon>
    </lineage>
</organism>
<keyword evidence="3" id="KW-0460">Magnesium</keyword>
<dbReference type="InterPro" id="IPR020583">
    <property type="entry name" value="Inositol_monoP_metal-BS"/>
</dbReference>
<evidence type="ECO:0000256" key="1">
    <source>
        <dbReference type="ARBA" id="ARBA00022723"/>
    </source>
</evidence>
<dbReference type="PANTHER" id="PTHR20854:SF4">
    <property type="entry name" value="INOSITOL-1-MONOPHOSPHATASE-RELATED"/>
    <property type="match status" value="1"/>
</dbReference>
<dbReference type="EMBL" id="BAABLK010000005">
    <property type="protein sequence ID" value="GAA5225748.1"/>
    <property type="molecule type" value="Genomic_DNA"/>
</dbReference>
<evidence type="ECO:0000313" key="5">
    <source>
        <dbReference type="Proteomes" id="UP001501257"/>
    </source>
</evidence>